<dbReference type="EMBL" id="KV722582">
    <property type="protein sequence ID" value="OCH85458.1"/>
    <property type="molecule type" value="Genomic_DNA"/>
</dbReference>
<accession>A0A8E2AJ33</accession>
<sequence length="146" mass="16162">MVVAHAESGCLSKQSRLPYRRCKPGPSWLLVRPRCVRVRSESDVDRSRICFDQPVSCWRITWTSTRVRAVMHLATQVAGCWLLPNRKARACASVNGGVRGERKPVGAEPYLPSFSALRGAWVSWCPASADVLNPCNSIQTTPSLLP</sequence>
<proteinExistence type="predicted"/>
<dbReference type="Proteomes" id="UP000250043">
    <property type="component" value="Unassembled WGS sequence"/>
</dbReference>
<name>A0A8E2AJ33_9APHY</name>
<evidence type="ECO:0000313" key="2">
    <source>
        <dbReference type="Proteomes" id="UP000250043"/>
    </source>
</evidence>
<gene>
    <name evidence="1" type="ORF">OBBRIDRAFT_311635</name>
</gene>
<evidence type="ECO:0000313" key="1">
    <source>
        <dbReference type="EMBL" id="OCH85458.1"/>
    </source>
</evidence>
<organism evidence="1 2">
    <name type="scientific">Obba rivulosa</name>
    <dbReference type="NCBI Taxonomy" id="1052685"/>
    <lineage>
        <taxon>Eukaryota</taxon>
        <taxon>Fungi</taxon>
        <taxon>Dikarya</taxon>
        <taxon>Basidiomycota</taxon>
        <taxon>Agaricomycotina</taxon>
        <taxon>Agaricomycetes</taxon>
        <taxon>Polyporales</taxon>
        <taxon>Gelatoporiaceae</taxon>
        <taxon>Obba</taxon>
    </lineage>
</organism>
<keyword evidence="2" id="KW-1185">Reference proteome</keyword>
<reference evidence="1 2" key="1">
    <citation type="submission" date="2016-07" db="EMBL/GenBank/DDBJ databases">
        <title>Draft genome of the white-rot fungus Obba rivulosa 3A-2.</title>
        <authorList>
            <consortium name="DOE Joint Genome Institute"/>
            <person name="Miettinen O."/>
            <person name="Riley R."/>
            <person name="Acob R."/>
            <person name="Barry K."/>
            <person name="Cullen D."/>
            <person name="De Vries R."/>
            <person name="Hainaut M."/>
            <person name="Hatakka A."/>
            <person name="Henrissat B."/>
            <person name="Hilden K."/>
            <person name="Kuo R."/>
            <person name="Labutti K."/>
            <person name="Lipzen A."/>
            <person name="Makela M.R."/>
            <person name="Sandor L."/>
            <person name="Spatafora J.W."/>
            <person name="Grigoriev I.V."/>
            <person name="Hibbett D.S."/>
        </authorList>
    </citation>
    <scope>NUCLEOTIDE SEQUENCE [LARGE SCALE GENOMIC DNA]</scope>
    <source>
        <strain evidence="1 2">3A-2</strain>
    </source>
</reference>
<dbReference type="AlphaFoldDB" id="A0A8E2AJ33"/>
<protein>
    <submittedName>
        <fullName evidence="1">Uncharacterized protein</fullName>
    </submittedName>
</protein>